<evidence type="ECO:0000259" key="1">
    <source>
        <dbReference type="PROSITE" id="PS50181"/>
    </source>
</evidence>
<evidence type="ECO:0000313" key="3">
    <source>
        <dbReference type="Proteomes" id="UP000634136"/>
    </source>
</evidence>
<dbReference type="PANTHER" id="PTHR31672:SF13">
    <property type="entry name" value="F-BOX PROTEIN CPR30-LIKE"/>
    <property type="match status" value="1"/>
</dbReference>
<dbReference type="PROSITE" id="PS50181">
    <property type="entry name" value="FBOX"/>
    <property type="match status" value="1"/>
</dbReference>
<name>A0A835C7P8_9FABA</name>
<evidence type="ECO:0000313" key="2">
    <source>
        <dbReference type="EMBL" id="KAF7831932.1"/>
    </source>
</evidence>
<dbReference type="InterPro" id="IPR001810">
    <property type="entry name" value="F-box_dom"/>
</dbReference>
<dbReference type="PANTHER" id="PTHR31672">
    <property type="entry name" value="BNACNNG10540D PROTEIN"/>
    <property type="match status" value="1"/>
</dbReference>
<protein>
    <submittedName>
        <fullName evidence="2">F-box/kelch-repeat protein</fullName>
    </submittedName>
</protein>
<dbReference type="EMBL" id="JAAIUW010000005">
    <property type="protein sequence ID" value="KAF7831932.1"/>
    <property type="molecule type" value="Genomic_DNA"/>
</dbReference>
<dbReference type="AlphaFoldDB" id="A0A835C7P8"/>
<sequence length="296" mass="34273">MDILFVNNVGLPSDMMFEILVRLTTSDLIGTKLVCSERYNTIKSSLFVRMHLNFWNKKSCGYLITSKIGSNPHKRNVFIHLSSNIHGVERLNELTMHPIVNHVHDLKVLGVHHGIICFIGVTHRLIPHIFLCNYSTRRVRVVDVPYASMRIGGDDYSYCTWTFDELNPEKQRWVLRMCGPLNGLYQDMSGKFIYSFGYVDDPSTRSVCVNGNIYWLSQPKLHDVDHNIYYVRFSLIHFVFKRFDISNYISPEASIPVQYEDYFGMVCAYSLVHDDFTYSTWSLDELNSRDVGVTVA</sequence>
<organism evidence="2 3">
    <name type="scientific">Senna tora</name>
    <dbReference type="NCBI Taxonomy" id="362788"/>
    <lineage>
        <taxon>Eukaryota</taxon>
        <taxon>Viridiplantae</taxon>
        <taxon>Streptophyta</taxon>
        <taxon>Embryophyta</taxon>
        <taxon>Tracheophyta</taxon>
        <taxon>Spermatophyta</taxon>
        <taxon>Magnoliopsida</taxon>
        <taxon>eudicotyledons</taxon>
        <taxon>Gunneridae</taxon>
        <taxon>Pentapetalae</taxon>
        <taxon>rosids</taxon>
        <taxon>fabids</taxon>
        <taxon>Fabales</taxon>
        <taxon>Fabaceae</taxon>
        <taxon>Caesalpinioideae</taxon>
        <taxon>Cassia clade</taxon>
        <taxon>Senna</taxon>
    </lineage>
</organism>
<accession>A0A835C7P8</accession>
<keyword evidence="3" id="KW-1185">Reference proteome</keyword>
<feature type="domain" description="F-box" evidence="1">
    <location>
        <begin position="5"/>
        <end position="50"/>
    </location>
</feature>
<dbReference type="InterPro" id="IPR036047">
    <property type="entry name" value="F-box-like_dom_sf"/>
</dbReference>
<dbReference type="Proteomes" id="UP000634136">
    <property type="component" value="Unassembled WGS sequence"/>
</dbReference>
<gene>
    <name evidence="2" type="ORF">G2W53_014265</name>
</gene>
<dbReference type="SUPFAM" id="SSF81383">
    <property type="entry name" value="F-box domain"/>
    <property type="match status" value="1"/>
</dbReference>
<comment type="caution">
    <text evidence="2">The sequence shown here is derived from an EMBL/GenBank/DDBJ whole genome shotgun (WGS) entry which is preliminary data.</text>
</comment>
<proteinExistence type="predicted"/>
<reference evidence="2" key="1">
    <citation type="submission" date="2020-09" db="EMBL/GenBank/DDBJ databases">
        <title>Genome-Enabled Discovery of Anthraquinone Biosynthesis in Senna tora.</title>
        <authorList>
            <person name="Kang S.-H."/>
            <person name="Pandey R.P."/>
            <person name="Lee C.-M."/>
            <person name="Sim J.-S."/>
            <person name="Jeong J.-T."/>
            <person name="Choi B.-S."/>
            <person name="Jung M."/>
            <person name="Ginzburg D."/>
            <person name="Zhao K."/>
            <person name="Won S.Y."/>
            <person name="Oh T.-J."/>
            <person name="Yu Y."/>
            <person name="Kim N.-H."/>
            <person name="Lee O.R."/>
            <person name="Lee T.-H."/>
            <person name="Bashyal P."/>
            <person name="Kim T.-S."/>
            <person name="Lee W.-H."/>
            <person name="Kawkins C."/>
            <person name="Kim C.-K."/>
            <person name="Kim J.S."/>
            <person name="Ahn B.O."/>
            <person name="Rhee S.Y."/>
            <person name="Sohng J.K."/>
        </authorList>
    </citation>
    <scope>NUCLEOTIDE SEQUENCE</scope>
    <source>
        <tissue evidence="2">Leaf</tissue>
    </source>
</reference>
<dbReference type="InterPro" id="IPR050796">
    <property type="entry name" value="SCF_F-box_component"/>
</dbReference>